<evidence type="ECO:0000256" key="1">
    <source>
        <dbReference type="SAM" id="Coils"/>
    </source>
</evidence>
<feature type="compositionally biased region" description="Polar residues" evidence="2">
    <location>
        <begin position="702"/>
        <end position="715"/>
    </location>
</feature>
<name>A0A3M7DEJ2_HORWE</name>
<dbReference type="EMBL" id="QWIP01000491">
    <property type="protein sequence ID" value="RMY62662.1"/>
    <property type="molecule type" value="Genomic_DNA"/>
</dbReference>
<accession>A0A3M7DEJ2</accession>
<comment type="caution">
    <text evidence="3">The sequence shown here is derived from an EMBL/GenBank/DDBJ whole genome shotgun (WGS) entry which is preliminary data.</text>
</comment>
<feature type="compositionally biased region" description="Basic and acidic residues" evidence="2">
    <location>
        <begin position="477"/>
        <end position="486"/>
    </location>
</feature>
<evidence type="ECO:0000313" key="3">
    <source>
        <dbReference type="EMBL" id="RMY62662.1"/>
    </source>
</evidence>
<dbReference type="PANTHER" id="PTHR45615">
    <property type="entry name" value="MYOSIN HEAVY CHAIN, NON-MUSCLE"/>
    <property type="match status" value="1"/>
</dbReference>
<feature type="compositionally biased region" description="Basic residues" evidence="2">
    <location>
        <begin position="382"/>
        <end position="392"/>
    </location>
</feature>
<dbReference type="GO" id="GO:0032982">
    <property type="term" value="C:myosin filament"/>
    <property type="evidence" value="ECO:0007669"/>
    <property type="project" value="TreeGrafter"/>
</dbReference>
<protein>
    <submittedName>
        <fullName evidence="3">Uncharacterized protein</fullName>
    </submittedName>
</protein>
<organism evidence="3 4">
    <name type="scientific">Hortaea werneckii</name>
    <name type="common">Black yeast</name>
    <name type="synonym">Cladosporium werneckii</name>
    <dbReference type="NCBI Taxonomy" id="91943"/>
    <lineage>
        <taxon>Eukaryota</taxon>
        <taxon>Fungi</taxon>
        <taxon>Dikarya</taxon>
        <taxon>Ascomycota</taxon>
        <taxon>Pezizomycotina</taxon>
        <taxon>Dothideomycetes</taxon>
        <taxon>Dothideomycetidae</taxon>
        <taxon>Mycosphaerellales</taxon>
        <taxon>Teratosphaeriaceae</taxon>
        <taxon>Hortaea</taxon>
    </lineage>
</organism>
<sequence length="1306" mass="144750">MADNAIQSFLASYGQSERSVTDNIPHPPASCCCGNRACAYLTHNQSALADLERDVRTAAQLGQVRVNVSRPTSRYELEQRPMQAVDQSTSALTFSLQALLMRHEAYIAESEKERRAMMAHIESLEAEKQAVEEKNANVIEENRGLLDQLESLNSAASVADSQVINLQATLQSTQLELQRLSGLAARTERLEQQLCDYEKEQVTWQAAMESQEEATKSAVRRWQQAERDVADMQEQVERIEREARQEQERHTEVVGRMERRHAVERELDSAAGRLKGAAATRNKGQEPVSNSVVSHFVKDILSDNANLQMGIVELREMLQNSNDEVETLRRQLSEHQAIPDEGNRDCVVPERPDLREELNRASSQELHVHHHYHAPPSANKKSALRRPKKRRYGVLAPGQFTPPRSGYSTPRSSMSYGTASSAATILQQTSVSVPQTSRKDKRFSTQSNQTYQSTLSSSGPSSPQSSANRASSMFDRVFSDVGHESSRPTSPETTDGPDSPVWAPSNPKRSSLGAMRTVSAPTVHRRGIMPGAAQPSMDSILGTSVDEAFDLNSTSTVIPEEEESDWRDDVSAAPELDSSITSPLSDELLDPIHEHGYYRPAMRKAASHESLLSVHGMDIHTLKARPSQLLAGGFSGRSFTSGAVISGATAHAARTAAISRPSDSGKDLLSGVAAERRPLNRPSLGSKVGGWVFGRWSTAPSQTTADECSISSSESTKQDKTAHPAPGSQKDTDATAKKPNPPKMRPPGINQPGPIFGFPAEVRQQHLPILKTLDEEELKTHSSKQQLQALPLQKAVMDMQEGPGDISDSETNAMNESDWEMDSSQGGEMLAEAVEPSSDFKIITVGKAARPARRGVQSDFYQDLKIAEDPDASLWQLPTDRHLRSRRSVATIVHSPEGKLYVKTCQLFERNWECESQDALPHEAKTLTPYSLALLVKLGKLSKWTKKDIVDGHRVLVQEWKARLQAYGYPPEPNGRKMVKVEVTGGPRAEIDFCESVVEENDQGVTLADVQNAIEVLKRRKRELKQLDIQPLRALESEAARRVDHSERNKRRKERKKFRIRHEKQDESAKQARLLAKAEEQTARILNSRREGQIRGDNPTYSMTLPIRNQQLSLGQHNAEAPPTVPPSAAGSARVTAIGNTRSDVKTLEDRNRSAQQQILADRAVRRTRDWPRDPRFTGQIENRREVRPVLAEDEQYSRLSQTEQNAFNQVTWMLDARLNVEQRPRTLSRRKTKKLEAMARSGGRKDGEAATLPSERFGVASLRSTTPGLSELGAPGPSTGGGYSRSEESVPSGSAQDTEMDEQSF</sequence>
<dbReference type="VEuPathDB" id="FungiDB:BTJ68_14002"/>
<dbReference type="GO" id="GO:0016460">
    <property type="term" value="C:myosin II complex"/>
    <property type="evidence" value="ECO:0007669"/>
    <property type="project" value="TreeGrafter"/>
</dbReference>
<dbReference type="Proteomes" id="UP000269276">
    <property type="component" value="Unassembled WGS sequence"/>
</dbReference>
<feature type="region of interest" description="Disordered" evidence="2">
    <location>
        <begin position="364"/>
        <end position="515"/>
    </location>
</feature>
<feature type="compositionally biased region" description="Polar residues" evidence="2">
    <location>
        <begin position="406"/>
        <end position="436"/>
    </location>
</feature>
<proteinExistence type="predicted"/>
<feature type="region of interest" description="Disordered" evidence="2">
    <location>
        <begin position="702"/>
        <end position="756"/>
    </location>
</feature>
<dbReference type="OrthoDB" id="4088568at2759"/>
<feature type="coiled-coil region" evidence="1">
    <location>
        <begin position="222"/>
        <end position="249"/>
    </location>
</feature>
<dbReference type="GO" id="GO:0005737">
    <property type="term" value="C:cytoplasm"/>
    <property type="evidence" value="ECO:0007669"/>
    <property type="project" value="TreeGrafter"/>
</dbReference>
<gene>
    <name evidence="3" type="ORF">D0863_10878</name>
</gene>
<dbReference type="GO" id="GO:0051015">
    <property type="term" value="F:actin filament binding"/>
    <property type="evidence" value="ECO:0007669"/>
    <property type="project" value="TreeGrafter"/>
</dbReference>
<feature type="coiled-coil region" evidence="1">
    <location>
        <begin position="107"/>
        <end position="155"/>
    </location>
</feature>
<reference evidence="3 4" key="1">
    <citation type="journal article" date="2018" name="BMC Genomics">
        <title>Genomic evidence for intraspecific hybridization in a clonal and extremely halotolerant yeast.</title>
        <authorList>
            <person name="Gostincar C."/>
            <person name="Stajich J.E."/>
            <person name="Zupancic J."/>
            <person name="Zalar P."/>
            <person name="Gunde-Cimerman N."/>
        </authorList>
    </citation>
    <scope>NUCLEOTIDE SEQUENCE [LARGE SCALE GENOMIC DNA]</scope>
    <source>
        <strain evidence="3 4">EXF-2682</strain>
    </source>
</reference>
<feature type="compositionally biased region" description="Low complexity" evidence="2">
    <location>
        <begin position="452"/>
        <end position="472"/>
    </location>
</feature>
<feature type="region of interest" description="Disordered" evidence="2">
    <location>
        <begin position="1224"/>
        <end position="1306"/>
    </location>
</feature>
<feature type="compositionally biased region" description="Basic residues" evidence="2">
    <location>
        <begin position="1048"/>
        <end position="1062"/>
    </location>
</feature>
<evidence type="ECO:0000313" key="4">
    <source>
        <dbReference type="Proteomes" id="UP000269276"/>
    </source>
</evidence>
<feature type="coiled-coil region" evidence="1">
    <location>
        <begin position="304"/>
        <end position="338"/>
    </location>
</feature>
<dbReference type="PANTHER" id="PTHR45615:SF40">
    <property type="entry name" value="MYOSIN HEAVY CHAIN, NON-MUSCLE"/>
    <property type="match status" value="1"/>
</dbReference>
<feature type="compositionally biased region" description="Basic and acidic residues" evidence="2">
    <location>
        <begin position="1038"/>
        <end position="1047"/>
    </location>
</feature>
<evidence type="ECO:0000256" key="2">
    <source>
        <dbReference type="SAM" id="MobiDB-lite"/>
    </source>
</evidence>
<dbReference type="GO" id="GO:0000146">
    <property type="term" value="F:microfilament motor activity"/>
    <property type="evidence" value="ECO:0007669"/>
    <property type="project" value="TreeGrafter"/>
</dbReference>
<keyword evidence="1" id="KW-0175">Coiled coil</keyword>
<feature type="region of interest" description="Disordered" evidence="2">
    <location>
        <begin position="1038"/>
        <end position="1069"/>
    </location>
</feature>